<dbReference type="EMBL" id="BSDZ01000078">
    <property type="protein sequence ID" value="GLI67073.1"/>
    <property type="molecule type" value="Genomic_DNA"/>
</dbReference>
<dbReference type="InterPro" id="IPR036852">
    <property type="entry name" value="Peptidase_S8/S53_dom_sf"/>
</dbReference>
<feature type="compositionally biased region" description="Low complexity" evidence="6">
    <location>
        <begin position="230"/>
        <end position="244"/>
    </location>
</feature>
<evidence type="ECO:0000313" key="10">
    <source>
        <dbReference type="Proteomes" id="UP001165090"/>
    </source>
</evidence>
<reference evidence="9 10" key="1">
    <citation type="journal article" date="2023" name="IScience">
        <title>Expanded male sex-determining region conserved during the evolution of homothallism in the green alga Volvox.</title>
        <authorList>
            <person name="Yamamoto K."/>
            <person name="Matsuzaki R."/>
            <person name="Mahakham W."/>
            <person name="Heman W."/>
            <person name="Sekimoto H."/>
            <person name="Kawachi M."/>
            <person name="Minakuchi Y."/>
            <person name="Toyoda A."/>
            <person name="Nozaki H."/>
        </authorList>
    </citation>
    <scope>NUCLEOTIDE SEQUENCE [LARGE SCALE GENOMIC DNA]</scope>
    <source>
        <strain evidence="9 10">NIES-4468</strain>
    </source>
</reference>
<dbReference type="Pfam" id="PF00082">
    <property type="entry name" value="Peptidase_S8"/>
    <property type="match status" value="1"/>
</dbReference>
<evidence type="ECO:0000256" key="6">
    <source>
        <dbReference type="SAM" id="MobiDB-lite"/>
    </source>
</evidence>
<keyword evidence="2 5" id="KW-0645">Protease</keyword>
<keyword evidence="3 5" id="KW-0378">Hydrolase</keyword>
<keyword evidence="10" id="KW-1185">Reference proteome</keyword>
<feature type="region of interest" description="Disordered" evidence="6">
    <location>
        <begin position="222"/>
        <end position="291"/>
    </location>
</feature>
<evidence type="ECO:0000256" key="3">
    <source>
        <dbReference type="ARBA" id="ARBA00022801"/>
    </source>
</evidence>
<feature type="compositionally biased region" description="Basic and acidic residues" evidence="6">
    <location>
        <begin position="332"/>
        <end position="347"/>
    </location>
</feature>
<feature type="signal peptide" evidence="7">
    <location>
        <begin position="1"/>
        <end position="21"/>
    </location>
</feature>
<dbReference type="PANTHER" id="PTHR43399:SF4">
    <property type="entry name" value="CELL WALL-ASSOCIATED PROTEASE"/>
    <property type="match status" value="1"/>
</dbReference>
<dbReference type="PRINTS" id="PR01217">
    <property type="entry name" value="PRICHEXTENSN"/>
</dbReference>
<dbReference type="SUPFAM" id="SSF52743">
    <property type="entry name" value="Subtilisin-like"/>
    <property type="match status" value="1"/>
</dbReference>
<feature type="region of interest" description="Disordered" evidence="6">
    <location>
        <begin position="1340"/>
        <end position="1458"/>
    </location>
</feature>
<sequence>MKMCFIRLMLILAMKISFSCSAGGFANTAAAANLPIAHLRSGKVVLSSPKKFEAAATSSDGRVAAKAFAAVARTTSSSSKTGGYSTSNQNNNNEADDQPQLYLIQVPQGAAGASSTSANSRLLQASDDAALSERTDNVGFHSDLQSGGGRVISYIPDLTYLVYATKRLTVDIAIRYDAPLASYDKAIKMAPETIRTVQVVKDLEYQDRRHQRQLLNKELAVAVTEDRSHSSNTSSKGSTGSTSSDNVGDGGRDQHYFRRQEDDEAVLLDDDDDDNGSMSNNDSKERSRSSIRTTAAAFKHLKTWRQNRPSHDTAAAAAATYGTVRTSNANVPRKDSSGDRAHDDGGRNGDAAGPRRRRYQLEELKLGGGRALLSTDEQPGSAGGNPRPPPSPAQSNDNSTADPDLYGFEIHLVPGLPYEVYEDALRQWPAAMTQVLGHTDPNNPCRPQADGSGLNGTHSVWMHIYLCAKDIDNGTKWLSETPTVIWIAPALKATLRNFAGGWISQTGNLTTDQYKNSTAVLRPYWASGLRGENIIVGVGDTGIDLSHCFFLDDRFDAASLVYNLSGSPLQWSLPHRKVAQYVITPYGSSYYFGDGYSDHGSHVCGTIAGSVLPSSSSSVTSFNPSVQATGAAPLARLSIVDMASASSDIYVPQPIETKYLTHHYRSGAKISSDSWGHGGSDGVSYTSYSQSFDIFAFRNPDFLSVVAAGNDGHNGRVPTVSSPGSGKNVLTVGATTNHPDNVTNFADQYAFLIQYQDAAGNSRAEKINPVMGSGIKYWQQILINKVRPFKLASPKDACSSFVNSGFSESVVLIDMNIGYYCSLSTRTFYAYSSGAAAAILILTPRDGFVSENWEYSSSDIPYTFVTSAHGQWLMNLLANSSNSDFRMTFQYYPNITAGIDSTSYFSSYGPTPDGRLKPDIVAPGSYVKSANSYGYIYSGIKRTTCSSSTRFDEGTSMATPMVSGHLALMRQYFRDGFYPRGNKTSFESASFQPSGMLLKAAAIAGAVSLKGGIAMQTGEIMGAAPDVYQGWGRLSLAGALPLPGLTGPNFRIQVADMGTIEHGEMIYLKGIRATGTGPVLATLVWYDYPAALMASYALVNDLDLRFSINDGILTSTRDDHVNTVERAELQNLQAGDNIVFVVQGTRIVHRNLAYSNTGNSSDNSLPQRWALAVVGDFQGVLETQLNPSYVRPQRLSAFSMSPPRTSSLYITMSLISGACITVNAGSKVVAITNCTKGLTFDCVEERDNTTGGYLYVIRHLTLSLCLTYSKQEILMSSCDTNINKRLAVFRNPYMAEQVYQLVPLPFLGVGSDDRLCVRRTVQPSSVLSVLDLAPCNMDDPNQAFLITPSTQPRGPSRPPDPPAPPSPPPSPPSPPPSPPSPPRPPPTPPRPSPPPPPTPPRPPPRPNPTPPRPSPPPFPPPPRPSPNPPPILLRPPPFSTPKPTPPPPTARPPTQRRH</sequence>
<gene>
    <name evidence="9" type="ORF">VaNZ11_011270</name>
</gene>
<feature type="compositionally biased region" description="Pro residues" evidence="6">
    <location>
        <begin position="1355"/>
        <end position="1451"/>
    </location>
</feature>
<keyword evidence="4 5" id="KW-0720">Serine protease</keyword>
<feature type="compositionally biased region" description="Basic and acidic residues" evidence="6">
    <location>
        <begin position="250"/>
        <end position="261"/>
    </location>
</feature>
<dbReference type="PROSITE" id="PS51892">
    <property type="entry name" value="SUBTILASE"/>
    <property type="match status" value="1"/>
</dbReference>
<dbReference type="PROSITE" id="PS00137">
    <property type="entry name" value="SUBTILASE_HIS"/>
    <property type="match status" value="1"/>
</dbReference>
<evidence type="ECO:0000259" key="8">
    <source>
        <dbReference type="Pfam" id="PF00082"/>
    </source>
</evidence>
<dbReference type="InterPro" id="IPR008979">
    <property type="entry name" value="Galactose-bd-like_sf"/>
</dbReference>
<dbReference type="InterPro" id="IPR023828">
    <property type="entry name" value="Peptidase_S8_Ser-AS"/>
</dbReference>
<dbReference type="PROSITE" id="PS00138">
    <property type="entry name" value="SUBTILASE_SER"/>
    <property type="match status" value="1"/>
</dbReference>
<comment type="caution">
    <text evidence="9">The sequence shown here is derived from an EMBL/GenBank/DDBJ whole genome shotgun (WGS) entry which is preliminary data.</text>
</comment>
<feature type="active site" description="Charge relay system" evidence="5">
    <location>
        <position position="956"/>
    </location>
</feature>
<dbReference type="InterPro" id="IPR000209">
    <property type="entry name" value="Peptidase_S8/S53_dom"/>
</dbReference>
<dbReference type="SUPFAM" id="SSF49785">
    <property type="entry name" value="Galactose-binding domain-like"/>
    <property type="match status" value="1"/>
</dbReference>
<evidence type="ECO:0000256" key="1">
    <source>
        <dbReference type="ARBA" id="ARBA00011073"/>
    </source>
</evidence>
<dbReference type="InterPro" id="IPR034058">
    <property type="entry name" value="TagA/B/C/D_pept_dom"/>
</dbReference>
<proteinExistence type="inferred from homology"/>
<feature type="domain" description="Peptidase S8/S53" evidence="8">
    <location>
        <begin position="531"/>
        <end position="975"/>
    </location>
</feature>
<dbReference type="Gene3D" id="3.40.50.200">
    <property type="entry name" value="Peptidase S8/S53 domain"/>
    <property type="match status" value="2"/>
</dbReference>
<dbReference type="Proteomes" id="UP001165090">
    <property type="component" value="Unassembled WGS sequence"/>
</dbReference>
<dbReference type="Gene3D" id="2.60.120.380">
    <property type="match status" value="1"/>
</dbReference>
<evidence type="ECO:0000256" key="7">
    <source>
        <dbReference type="SAM" id="SignalP"/>
    </source>
</evidence>
<evidence type="ECO:0000313" key="9">
    <source>
        <dbReference type="EMBL" id="GLI67073.1"/>
    </source>
</evidence>
<evidence type="ECO:0000256" key="5">
    <source>
        <dbReference type="PROSITE-ProRule" id="PRU01240"/>
    </source>
</evidence>
<comment type="similarity">
    <text evidence="1 5">Belongs to the peptidase S8 family.</text>
</comment>
<protein>
    <recommendedName>
        <fullName evidence="8">Peptidase S8/S53 domain-containing protein</fullName>
    </recommendedName>
</protein>
<evidence type="ECO:0000256" key="4">
    <source>
        <dbReference type="ARBA" id="ARBA00022825"/>
    </source>
</evidence>
<dbReference type="PANTHER" id="PTHR43399">
    <property type="entry name" value="SUBTILISIN-RELATED"/>
    <property type="match status" value="1"/>
</dbReference>
<feature type="active site" description="Charge relay system" evidence="5">
    <location>
        <position position="599"/>
    </location>
</feature>
<organism evidence="9 10">
    <name type="scientific">Volvox africanus</name>
    <dbReference type="NCBI Taxonomy" id="51714"/>
    <lineage>
        <taxon>Eukaryota</taxon>
        <taxon>Viridiplantae</taxon>
        <taxon>Chlorophyta</taxon>
        <taxon>core chlorophytes</taxon>
        <taxon>Chlorophyceae</taxon>
        <taxon>CS clade</taxon>
        <taxon>Chlamydomonadales</taxon>
        <taxon>Volvocaceae</taxon>
        <taxon>Volvox</taxon>
    </lineage>
</organism>
<dbReference type="CDD" id="cd04842">
    <property type="entry name" value="Peptidases_S8_Kp43_protease"/>
    <property type="match status" value="1"/>
</dbReference>
<accession>A0ABQ5SC72</accession>
<dbReference type="InterPro" id="IPR022398">
    <property type="entry name" value="Peptidase_S8_His-AS"/>
</dbReference>
<feature type="region of interest" description="Disordered" evidence="6">
    <location>
        <begin position="320"/>
        <end position="404"/>
    </location>
</feature>
<name>A0ABQ5SC72_9CHLO</name>
<feature type="active site" description="Charge relay system" evidence="5">
    <location>
        <position position="540"/>
    </location>
</feature>
<evidence type="ECO:0000256" key="2">
    <source>
        <dbReference type="ARBA" id="ARBA00022670"/>
    </source>
</evidence>
<feature type="compositionally biased region" description="Acidic residues" evidence="6">
    <location>
        <begin position="262"/>
        <end position="275"/>
    </location>
</feature>
<feature type="chain" id="PRO_5045591702" description="Peptidase S8/S53 domain-containing protein" evidence="7">
    <location>
        <begin position="22"/>
        <end position="1458"/>
    </location>
</feature>
<dbReference type="InterPro" id="IPR051048">
    <property type="entry name" value="Peptidase_S8/S53_subtilisin"/>
</dbReference>
<keyword evidence="7" id="KW-0732">Signal</keyword>